<evidence type="ECO:0000259" key="10">
    <source>
        <dbReference type="PROSITE" id="PS50287"/>
    </source>
</evidence>
<feature type="disulfide bond" evidence="9">
    <location>
        <begin position="37"/>
        <end position="47"/>
    </location>
</feature>
<evidence type="ECO:0000256" key="4">
    <source>
        <dbReference type="ARBA" id="ARBA00022737"/>
    </source>
</evidence>
<feature type="disulfide bond" evidence="9">
    <location>
        <begin position="148"/>
        <end position="158"/>
    </location>
</feature>
<evidence type="ECO:0000256" key="7">
    <source>
        <dbReference type="ARBA" id="ARBA00023157"/>
    </source>
</evidence>
<evidence type="ECO:0000256" key="5">
    <source>
        <dbReference type="ARBA" id="ARBA00022989"/>
    </source>
</evidence>
<sequence>MSEAQVVCKQLELPLEGSVPSPYGQGSGVIRITSVNCSGSENNVTQCSLSMGSSSNHQNDVGVKCGKGADYKHGDIRLVGGSYSWEGRVEIYLEGEWGTITQYYAGKDGAHVVCRQLGYDTHYGFDKDYYHAHFGEGVGTIHLNFLECSGTEYRLVDCYSVSSLWYHTQDWSVGCLNDVPEEGEVKLFYSSYNNYFSSGLLQVWLNGRWGVVSDTVWTIENTNAVCRQLGRNGITSTDSDYSTDLPVVMSNVMCVGTESRLIDCPYATGGSGSPVSLRCTFLAPCAHGDVRLTGGQSENEGRLEICNSLSVWGTVCNKHWTQAVSKVACHSFGYGYEEGSYHTYSTFNRIPATLPIAADYVRCSGSENSLKECTYFSHSFSECSHNDDIGIICPPANCEDRDVRLRGTAGSEKGGLVLVCINKRWGPICQNNNEAITKTLCRQLGYTNRDGEYYWKGERGMPVQNLTLHCRGDESRLFDCTYSRSAPSHCTYYELTYISCEPASCTDGQVRLVDGATDVEGRVEICFNRRWGTISGDGWTLIESTVVCNDLGYEATGNDYSVRPATNSMPVFIKTVRCSGRQLSLLECGFRINLTHSVHLEDVGVKCKKCKIAK</sequence>
<dbReference type="PRINTS" id="PR00258">
    <property type="entry name" value="SPERACTRCPTR"/>
</dbReference>
<feature type="domain" description="SRCR" evidence="10">
    <location>
        <begin position="290"/>
        <end position="394"/>
    </location>
</feature>
<accession>A0AA35RKP5</accession>
<dbReference type="SMART" id="SM00202">
    <property type="entry name" value="SR"/>
    <property type="match status" value="5"/>
</dbReference>
<keyword evidence="12" id="KW-1185">Reference proteome</keyword>
<comment type="caution">
    <text evidence="9">Lacks conserved residue(s) required for the propagation of feature annotation.</text>
</comment>
<dbReference type="InterPro" id="IPR001190">
    <property type="entry name" value="SRCR"/>
</dbReference>
<feature type="disulfide bond" evidence="9">
    <location>
        <begin position="578"/>
        <end position="588"/>
    </location>
</feature>
<dbReference type="Pfam" id="PF00530">
    <property type="entry name" value="SRCR"/>
    <property type="match status" value="6"/>
</dbReference>
<feature type="domain" description="SRCR" evidence="10">
    <location>
        <begin position="185"/>
        <end position="295"/>
    </location>
</feature>
<dbReference type="AlphaFoldDB" id="A0AA35RKP5"/>
<proteinExistence type="predicted"/>
<name>A0AA35RKP5_GEOBA</name>
<dbReference type="Proteomes" id="UP001174909">
    <property type="component" value="Unassembled WGS sequence"/>
</dbReference>
<evidence type="ECO:0000256" key="9">
    <source>
        <dbReference type="PROSITE-ProRule" id="PRU00196"/>
    </source>
</evidence>
<keyword evidence="6" id="KW-0472">Membrane</keyword>
<evidence type="ECO:0000313" key="11">
    <source>
        <dbReference type="EMBL" id="CAI8012498.1"/>
    </source>
</evidence>
<dbReference type="SUPFAM" id="SSF56487">
    <property type="entry name" value="SRCR-like"/>
    <property type="match status" value="6"/>
</dbReference>
<dbReference type="PROSITE" id="PS50287">
    <property type="entry name" value="SRCR_2"/>
    <property type="match status" value="6"/>
</dbReference>
<feature type="domain" description="SRCR" evidence="10">
    <location>
        <begin position="403"/>
        <end position="501"/>
    </location>
</feature>
<gene>
    <name evidence="11" type="ORF">GBAR_LOCUS8022</name>
</gene>
<evidence type="ECO:0000313" key="12">
    <source>
        <dbReference type="Proteomes" id="UP001174909"/>
    </source>
</evidence>
<keyword evidence="7 9" id="KW-1015">Disulfide bond</keyword>
<comment type="subcellular location">
    <subcellularLocation>
        <location evidence="1">Membrane</location>
        <topology evidence="1">Single-pass membrane protein</topology>
    </subcellularLocation>
</comment>
<feature type="domain" description="SRCR" evidence="10">
    <location>
        <begin position="510"/>
        <end position="608"/>
    </location>
</feature>
<dbReference type="EMBL" id="CASHTH010001186">
    <property type="protein sequence ID" value="CAI8012498.1"/>
    <property type="molecule type" value="Genomic_DNA"/>
</dbReference>
<evidence type="ECO:0000256" key="6">
    <source>
        <dbReference type="ARBA" id="ARBA00023136"/>
    </source>
</evidence>
<dbReference type="PANTHER" id="PTHR19331">
    <property type="entry name" value="SCAVENGER RECEPTOR DOMAIN-CONTAINING"/>
    <property type="match status" value="1"/>
</dbReference>
<feature type="disulfide bond" evidence="9">
    <location>
        <begin position="254"/>
        <end position="264"/>
    </location>
</feature>
<evidence type="ECO:0000256" key="2">
    <source>
        <dbReference type="ARBA" id="ARBA00022692"/>
    </source>
</evidence>
<dbReference type="PANTHER" id="PTHR19331:SF487">
    <property type="entry name" value="SOLUBLE SCAVENGER RECEPTOR CYSTEINE-RICH DOMAIN-CONTAINING PROTEIN SSC5D"/>
    <property type="match status" value="1"/>
</dbReference>
<keyword evidence="3" id="KW-0732">Signal</keyword>
<keyword evidence="5" id="KW-1133">Transmembrane helix</keyword>
<keyword evidence="8" id="KW-0325">Glycoprotein</keyword>
<evidence type="ECO:0000256" key="1">
    <source>
        <dbReference type="ARBA" id="ARBA00004167"/>
    </source>
</evidence>
<feature type="disulfide bond" evidence="9">
    <location>
        <begin position="114"/>
        <end position="175"/>
    </location>
</feature>
<feature type="disulfide bond" evidence="9">
    <location>
        <begin position="363"/>
        <end position="373"/>
    </location>
</feature>
<keyword evidence="2" id="KW-0812">Transmembrane</keyword>
<dbReference type="FunFam" id="3.10.250.10:FF:000016">
    <property type="entry name" value="Scavenger receptor cysteine-rich protein type 12"/>
    <property type="match status" value="3"/>
</dbReference>
<keyword evidence="4" id="KW-0677">Repeat</keyword>
<evidence type="ECO:0000256" key="3">
    <source>
        <dbReference type="ARBA" id="ARBA00022729"/>
    </source>
</evidence>
<reference evidence="11" key="1">
    <citation type="submission" date="2023-03" db="EMBL/GenBank/DDBJ databases">
        <authorList>
            <person name="Steffen K."/>
            <person name="Cardenas P."/>
        </authorList>
    </citation>
    <scope>NUCLEOTIDE SEQUENCE</scope>
</reference>
<feature type="disulfide bond" evidence="9">
    <location>
        <begin position="470"/>
        <end position="480"/>
    </location>
</feature>
<organism evidence="11 12">
    <name type="scientific">Geodia barretti</name>
    <name type="common">Barrett's horny sponge</name>
    <dbReference type="NCBI Taxonomy" id="519541"/>
    <lineage>
        <taxon>Eukaryota</taxon>
        <taxon>Metazoa</taxon>
        <taxon>Porifera</taxon>
        <taxon>Demospongiae</taxon>
        <taxon>Heteroscleromorpha</taxon>
        <taxon>Tetractinellida</taxon>
        <taxon>Astrophorina</taxon>
        <taxon>Geodiidae</taxon>
        <taxon>Geodia</taxon>
    </lineage>
</organism>
<feature type="domain" description="SRCR" evidence="10">
    <location>
        <begin position="1"/>
        <end position="66"/>
    </location>
</feature>
<feature type="domain" description="SRCR" evidence="10">
    <location>
        <begin position="76"/>
        <end position="176"/>
    </location>
</feature>
<comment type="caution">
    <text evidence="11">The sequence shown here is derived from an EMBL/GenBank/DDBJ whole genome shotgun (WGS) entry which is preliminary data.</text>
</comment>
<dbReference type="Gene3D" id="3.10.250.10">
    <property type="entry name" value="SRCR-like domain"/>
    <property type="match status" value="6"/>
</dbReference>
<evidence type="ECO:0000256" key="8">
    <source>
        <dbReference type="ARBA" id="ARBA00023180"/>
    </source>
</evidence>
<protein>
    <submittedName>
        <fullName evidence="11">Deleted in malignant brain tumors 1 protein</fullName>
    </submittedName>
</protein>
<dbReference type="GO" id="GO:0016020">
    <property type="term" value="C:membrane"/>
    <property type="evidence" value="ECO:0007669"/>
    <property type="project" value="UniProtKB-SubCell"/>
</dbReference>
<dbReference type="InterPro" id="IPR036772">
    <property type="entry name" value="SRCR-like_dom_sf"/>
</dbReference>